<dbReference type="Gene3D" id="3.30.40.10">
    <property type="entry name" value="Zinc/RING finger domain, C3HC4 (zinc finger)"/>
    <property type="match status" value="1"/>
</dbReference>
<feature type="non-terminal residue" evidence="13">
    <location>
        <position position="299"/>
    </location>
</feature>
<accession>A0A851LTX4</accession>
<dbReference type="EMBL" id="WBMX01003456">
    <property type="protein sequence ID" value="NXC18452.1"/>
    <property type="molecule type" value="Genomic_DNA"/>
</dbReference>
<feature type="non-terminal residue" evidence="13">
    <location>
        <position position="1"/>
    </location>
</feature>
<gene>
    <name evidence="13" type="primary">Rnf19a_1</name>
    <name evidence="13" type="ORF">CORCRI_R04621</name>
</gene>
<evidence type="ECO:0000259" key="12">
    <source>
        <dbReference type="PROSITE" id="PS51873"/>
    </source>
</evidence>
<reference evidence="13" key="1">
    <citation type="submission" date="2019-09" db="EMBL/GenBank/DDBJ databases">
        <title>Bird 10,000 Genomes (B10K) Project - Family phase.</title>
        <authorList>
            <person name="Zhang G."/>
        </authorList>
    </citation>
    <scope>NUCLEOTIDE SEQUENCE</scope>
    <source>
        <strain evidence="13">B10K-CU-031-40</strain>
    </source>
</reference>
<dbReference type="OrthoDB" id="1431934at2759"/>
<dbReference type="InterPro" id="IPR002867">
    <property type="entry name" value="IBR_dom"/>
</dbReference>
<feature type="transmembrane region" description="Helical" evidence="10">
    <location>
        <begin position="224"/>
        <end position="250"/>
    </location>
</feature>
<comment type="catalytic activity">
    <reaction evidence="1">
        <text>[E2 ubiquitin-conjugating enzyme]-S-ubiquitinyl-L-cysteine + [acceptor protein]-L-lysine = [E2 ubiquitin-conjugating enzyme]-L-cysteine + [acceptor protein]-N(6)-ubiquitinyl-L-lysine.</text>
        <dbReference type="EC" id="2.3.2.31"/>
    </reaction>
</comment>
<dbReference type="InterPro" id="IPR031127">
    <property type="entry name" value="E3_UB_ligase_RBR"/>
</dbReference>
<keyword evidence="3" id="KW-0808">Transferase</keyword>
<dbReference type="InterPro" id="IPR044066">
    <property type="entry name" value="TRIAD_supradom"/>
</dbReference>
<evidence type="ECO:0000256" key="9">
    <source>
        <dbReference type="PROSITE-ProRule" id="PRU00175"/>
    </source>
</evidence>
<keyword evidence="4" id="KW-0479">Metal-binding</keyword>
<dbReference type="SUPFAM" id="SSF57850">
    <property type="entry name" value="RING/U-box"/>
    <property type="match status" value="2"/>
</dbReference>
<keyword evidence="10" id="KW-1133">Transmembrane helix</keyword>
<name>A0A851LTX4_CORCR</name>
<dbReference type="GO" id="GO:0016567">
    <property type="term" value="P:protein ubiquitination"/>
    <property type="evidence" value="ECO:0007669"/>
    <property type="project" value="InterPro"/>
</dbReference>
<dbReference type="GO" id="GO:0016874">
    <property type="term" value="F:ligase activity"/>
    <property type="evidence" value="ECO:0007669"/>
    <property type="project" value="UniProtKB-KW"/>
</dbReference>
<dbReference type="CDD" id="cd20338">
    <property type="entry name" value="BRcat_RBR_RNF19"/>
    <property type="match status" value="1"/>
</dbReference>
<feature type="domain" description="RING-type" evidence="12">
    <location>
        <begin position="1"/>
        <end position="214"/>
    </location>
</feature>
<dbReference type="PROSITE" id="PS50089">
    <property type="entry name" value="ZF_RING_2"/>
    <property type="match status" value="1"/>
</dbReference>
<dbReference type="AlphaFoldDB" id="A0A851LTX4"/>
<evidence type="ECO:0000256" key="5">
    <source>
        <dbReference type="ARBA" id="ARBA00022737"/>
    </source>
</evidence>
<keyword evidence="7" id="KW-0833">Ubl conjugation pathway</keyword>
<keyword evidence="10" id="KW-0812">Transmembrane</keyword>
<sequence>ECPPCLLPQPPQAFPSLAPCHHRSCQGCLEQYLGIAVSESRVTVACPHCPAMLQPANVRRLLAEPALRDKYEEFLLRRLLAADPGTRWCPAPDCPCVIAYGCAECPHLTCGHEGCGTKFCYHCRQPWHPDSPCVPVPPAPGLANPMAQLEDPASGETLAQAGAQDWDGAIRLSAPAVGPRVCPRVGAGDAGVCVPCVGAPGPALAVPSGCTFWGKRPWSQTWKILWQLGMVPGAPVVISLIAGIAVPVVTIRIPTYMGRKVLVGALQSSLSGCQRCLPVTSSVLLARFVSPIVTAVTVG</sequence>
<evidence type="ECO:0000256" key="7">
    <source>
        <dbReference type="ARBA" id="ARBA00022786"/>
    </source>
</evidence>
<dbReference type="EC" id="2.3.2.31" evidence="2"/>
<dbReference type="InterPro" id="IPR001841">
    <property type="entry name" value="Znf_RING"/>
</dbReference>
<organism evidence="13 14">
    <name type="scientific">Corythaeola cristata</name>
    <name type="common">Great blue turaco</name>
    <dbReference type="NCBI Taxonomy" id="103954"/>
    <lineage>
        <taxon>Eukaryota</taxon>
        <taxon>Metazoa</taxon>
        <taxon>Chordata</taxon>
        <taxon>Craniata</taxon>
        <taxon>Vertebrata</taxon>
        <taxon>Euteleostomi</taxon>
        <taxon>Archelosauria</taxon>
        <taxon>Archosauria</taxon>
        <taxon>Dinosauria</taxon>
        <taxon>Saurischia</taxon>
        <taxon>Theropoda</taxon>
        <taxon>Coelurosauria</taxon>
        <taxon>Aves</taxon>
        <taxon>Neognathae</taxon>
        <taxon>Neoaves</taxon>
        <taxon>Otidimorphae</taxon>
        <taxon>Musophagiformes</taxon>
        <taxon>Musophagidae</taxon>
        <taxon>Corythaeola</taxon>
    </lineage>
</organism>
<evidence type="ECO:0000256" key="4">
    <source>
        <dbReference type="ARBA" id="ARBA00022723"/>
    </source>
</evidence>
<dbReference type="SMART" id="SM00647">
    <property type="entry name" value="IBR"/>
    <property type="match status" value="1"/>
</dbReference>
<dbReference type="Proteomes" id="UP000621168">
    <property type="component" value="Unassembled WGS sequence"/>
</dbReference>
<dbReference type="GO" id="GO:0061630">
    <property type="term" value="F:ubiquitin protein ligase activity"/>
    <property type="evidence" value="ECO:0007669"/>
    <property type="project" value="UniProtKB-EC"/>
</dbReference>
<dbReference type="GO" id="GO:0008270">
    <property type="term" value="F:zinc ion binding"/>
    <property type="evidence" value="ECO:0007669"/>
    <property type="project" value="UniProtKB-KW"/>
</dbReference>
<evidence type="ECO:0000256" key="10">
    <source>
        <dbReference type="SAM" id="Phobius"/>
    </source>
</evidence>
<evidence type="ECO:0000256" key="1">
    <source>
        <dbReference type="ARBA" id="ARBA00001798"/>
    </source>
</evidence>
<feature type="domain" description="RING-type" evidence="11">
    <location>
        <begin position="2"/>
        <end position="49"/>
    </location>
</feature>
<keyword evidence="8" id="KW-0862">Zinc</keyword>
<evidence type="ECO:0000256" key="3">
    <source>
        <dbReference type="ARBA" id="ARBA00022679"/>
    </source>
</evidence>
<dbReference type="PROSITE" id="PS51873">
    <property type="entry name" value="TRIAD"/>
    <property type="match status" value="1"/>
</dbReference>
<dbReference type="InterPro" id="IPR013083">
    <property type="entry name" value="Znf_RING/FYVE/PHD"/>
</dbReference>
<keyword evidence="10" id="KW-0472">Membrane</keyword>
<comment type="caution">
    <text evidence="13">The sequence shown here is derived from an EMBL/GenBank/DDBJ whole genome shotgun (WGS) entry which is preliminary data.</text>
</comment>
<evidence type="ECO:0000256" key="8">
    <source>
        <dbReference type="ARBA" id="ARBA00022833"/>
    </source>
</evidence>
<keyword evidence="5" id="KW-0677">Repeat</keyword>
<evidence type="ECO:0000259" key="11">
    <source>
        <dbReference type="PROSITE" id="PS50089"/>
    </source>
</evidence>
<dbReference type="PANTHER" id="PTHR11685">
    <property type="entry name" value="RBR FAMILY RING FINGER AND IBR DOMAIN-CONTAINING"/>
    <property type="match status" value="1"/>
</dbReference>
<evidence type="ECO:0000313" key="13">
    <source>
        <dbReference type="EMBL" id="NXC18452.1"/>
    </source>
</evidence>
<keyword evidence="6 9" id="KW-0863">Zinc-finger</keyword>
<protein>
    <recommendedName>
        <fullName evidence="2">RBR-type E3 ubiquitin transferase</fullName>
        <ecNumber evidence="2">2.3.2.31</ecNumber>
    </recommendedName>
</protein>
<evidence type="ECO:0000256" key="2">
    <source>
        <dbReference type="ARBA" id="ARBA00012251"/>
    </source>
</evidence>
<proteinExistence type="predicted"/>
<keyword evidence="14" id="KW-1185">Reference proteome</keyword>
<dbReference type="Pfam" id="PF01485">
    <property type="entry name" value="IBR"/>
    <property type="match status" value="1"/>
</dbReference>
<evidence type="ECO:0000256" key="6">
    <source>
        <dbReference type="ARBA" id="ARBA00022771"/>
    </source>
</evidence>
<keyword evidence="13" id="KW-0436">Ligase</keyword>
<evidence type="ECO:0000313" key="14">
    <source>
        <dbReference type="Proteomes" id="UP000621168"/>
    </source>
</evidence>